<evidence type="ECO:0000259" key="7">
    <source>
        <dbReference type="PROSITE" id="PS51471"/>
    </source>
</evidence>
<dbReference type="PATRIC" id="fig|573060.9.peg.1347"/>
<dbReference type="GO" id="GO:0035516">
    <property type="term" value="F:broad specificity oxidative DNA demethylase activity"/>
    <property type="evidence" value="ECO:0007669"/>
    <property type="project" value="TreeGrafter"/>
</dbReference>
<feature type="binding site" evidence="5">
    <location>
        <position position="103"/>
    </location>
    <ligand>
        <name>substrate</name>
    </ligand>
</feature>
<feature type="binding site" evidence="5">
    <location>
        <position position="37"/>
    </location>
    <ligand>
        <name>substrate</name>
    </ligand>
</feature>
<feature type="binding site" evidence="5">
    <location>
        <begin position="88"/>
        <end position="90"/>
    </location>
    <ligand>
        <name>2-oxoglutarate</name>
        <dbReference type="ChEBI" id="CHEBI:16810"/>
    </ligand>
</feature>
<evidence type="ECO:0000313" key="8">
    <source>
        <dbReference type="EMBL" id="EER58787.1"/>
    </source>
</evidence>
<dbReference type="InterPro" id="IPR037151">
    <property type="entry name" value="AlkB-like_sf"/>
</dbReference>
<evidence type="ECO:0000256" key="3">
    <source>
        <dbReference type="ARBA" id="ARBA00023002"/>
    </source>
</evidence>
<dbReference type="PANTHER" id="PTHR16557">
    <property type="entry name" value="ALKYLATED DNA REPAIR PROTEIN ALKB-RELATED"/>
    <property type="match status" value="1"/>
</dbReference>
<dbReference type="SUPFAM" id="SSF51197">
    <property type="entry name" value="Clavaminate synthase-like"/>
    <property type="match status" value="1"/>
</dbReference>
<keyword evidence="9" id="KW-1185">Reference proteome</keyword>
<evidence type="ECO:0000256" key="4">
    <source>
        <dbReference type="ARBA" id="ARBA00023004"/>
    </source>
</evidence>
<evidence type="ECO:0000256" key="2">
    <source>
        <dbReference type="ARBA" id="ARBA00022964"/>
    </source>
</evidence>
<dbReference type="Proteomes" id="UP000003856">
    <property type="component" value="Unassembled WGS sequence"/>
</dbReference>
<feature type="domain" description="Fe2OG dioxygenase" evidence="7">
    <location>
        <begin position="81"/>
        <end position="181"/>
    </location>
</feature>
<feature type="binding site" evidence="5">
    <location>
        <position position="129"/>
    </location>
    <ligand>
        <name>substrate</name>
    </ligand>
</feature>
<dbReference type="InterPro" id="IPR004574">
    <property type="entry name" value="Alkb"/>
</dbReference>
<feature type="binding site" evidence="5">
    <location>
        <begin position="172"/>
        <end position="178"/>
    </location>
    <ligand>
        <name>2-oxoglutarate</name>
        <dbReference type="ChEBI" id="CHEBI:16810"/>
    </ligand>
</feature>
<gene>
    <name evidence="8" type="ORF">AcdelDRAFT_3646</name>
</gene>
<comment type="cofactor">
    <cofactor evidence="6">
        <name>Fe(2+)</name>
        <dbReference type="ChEBI" id="CHEBI:29033"/>
    </cofactor>
    <text evidence="6">Binds 1 Fe(2+) ion per subunit.</text>
</comment>
<keyword evidence="2 8" id="KW-0223">Dioxygenase</keyword>
<keyword evidence="1 6" id="KW-0479">Metal-binding</keyword>
<dbReference type="AlphaFoldDB" id="C5T9R6"/>
<dbReference type="EMBL" id="ACQT01000205">
    <property type="protein sequence ID" value="EER58787.1"/>
    <property type="molecule type" value="Genomic_DNA"/>
</dbReference>
<sequence>MVHAVHGVAAQAPFRRLVTPGGLRMSVAMTNCGRLGWVSDRSGYRYDPIDPESGQAWPAMPALLRDLARDAAAAAGYAGFAPDACLINRYAPGTRLSLHQDKDEGNYAHPIVSVSLGVSALFLWGGAQRGDRARRIPLAHGDVVVWGGPARLRFHGVLPLPEASHSLTGALRINLTFRKAG</sequence>
<reference evidence="8 9" key="1">
    <citation type="submission" date="2009-05" db="EMBL/GenBank/DDBJ databases">
        <title>The draft genome of Acidovorax delafieldii 2AN.</title>
        <authorList>
            <consortium name="US DOE Joint Genome Institute (JGI-PGF)"/>
            <person name="Lucas S."/>
            <person name="Copeland A."/>
            <person name="Lapidus A."/>
            <person name="Glavina del Rio T."/>
            <person name="Tice H."/>
            <person name="Bruce D."/>
            <person name="Goodwin L."/>
            <person name="Pitluck S."/>
            <person name="Larimer F."/>
            <person name="Land M.L."/>
            <person name="Hauser L."/>
            <person name="Shelobolina E.S."/>
            <person name="Picardal F."/>
            <person name="Roden E."/>
            <person name="Emerson D."/>
        </authorList>
    </citation>
    <scope>NUCLEOTIDE SEQUENCE [LARGE SCALE GENOMIC DNA]</scope>
    <source>
        <strain evidence="8 9">2AN</strain>
    </source>
</reference>
<comment type="caution">
    <text evidence="8">The sequence shown here is derived from an EMBL/GenBank/DDBJ whole genome shotgun (WGS) entry which is preliminary data.</text>
</comment>
<feature type="binding site" evidence="6">
    <location>
        <position position="99"/>
    </location>
    <ligand>
        <name>Fe cation</name>
        <dbReference type="ChEBI" id="CHEBI:24875"/>
        <note>catalytic</note>
    </ligand>
</feature>
<dbReference type="PROSITE" id="PS51471">
    <property type="entry name" value="FE2OG_OXY"/>
    <property type="match status" value="1"/>
</dbReference>
<dbReference type="GO" id="GO:0035515">
    <property type="term" value="F:oxidative RNA demethylase activity"/>
    <property type="evidence" value="ECO:0007669"/>
    <property type="project" value="TreeGrafter"/>
</dbReference>
<feature type="binding site" evidence="5">
    <location>
        <begin position="44"/>
        <end position="46"/>
    </location>
    <ligand>
        <name>substrate</name>
    </ligand>
</feature>
<dbReference type="GO" id="GO:0008198">
    <property type="term" value="F:ferrous iron binding"/>
    <property type="evidence" value="ECO:0007669"/>
    <property type="project" value="TreeGrafter"/>
</dbReference>
<evidence type="ECO:0000256" key="6">
    <source>
        <dbReference type="PIRSR" id="PIRSR604574-2"/>
    </source>
</evidence>
<dbReference type="NCBIfam" id="NF011930">
    <property type="entry name" value="PRK15401.1"/>
    <property type="match status" value="1"/>
</dbReference>
<keyword evidence="3" id="KW-0560">Oxidoreductase</keyword>
<evidence type="ECO:0000256" key="1">
    <source>
        <dbReference type="ARBA" id="ARBA00022723"/>
    </source>
</evidence>
<dbReference type="InterPro" id="IPR005123">
    <property type="entry name" value="Oxoglu/Fe-dep_dioxygenase_dom"/>
</dbReference>
<dbReference type="GO" id="GO:0005737">
    <property type="term" value="C:cytoplasm"/>
    <property type="evidence" value="ECO:0007669"/>
    <property type="project" value="TreeGrafter"/>
</dbReference>
<dbReference type="RefSeq" id="WP_005799352.1">
    <property type="nucleotide sequence ID" value="NZ_ACQT01000205.1"/>
</dbReference>
<organism evidence="8 9">
    <name type="scientific">Acidovorax delafieldii 2AN</name>
    <dbReference type="NCBI Taxonomy" id="573060"/>
    <lineage>
        <taxon>Bacteria</taxon>
        <taxon>Pseudomonadati</taxon>
        <taxon>Pseudomonadota</taxon>
        <taxon>Betaproteobacteria</taxon>
        <taxon>Burkholderiales</taxon>
        <taxon>Comamonadaceae</taxon>
        <taxon>Acidovorax</taxon>
    </lineage>
</organism>
<proteinExistence type="predicted"/>
<dbReference type="PANTHER" id="PTHR16557:SF2">
    <property type="entry name" value="NUCLEIC ACID DIOXYGENASE ALKBH1"/>
    <property type="match status" value="1"/>
</dbReference>
<keyword evidence="4 6" id="KW-0408">Iron</keyword>
<dbReference type="Gene3D" id="2.60.120.590">
    <property type="entry name" value="Alpha-ketoglutarate-dependent dioxygenase AlkB-like"/>
    <property type="match status" value="1"/>
</dbReference>
<feature type="binding site" evidence="6">
    <location>
        <position position="101"/>
    </location>
    <ligand>
        <name>Fe cation</name>
        <dbReference type="ChEBI" id="CHEBI:24875"/>
        <note>catalytic</note>
    </ligand>
</feature>
<dbReference type="InterPro" id="IPR027450">
    <property type="entry name" value="AlkB-like"/>
</dbReference>
<name>C5T9R6_ACIDE</name>
<dbReference type="GO" id="GO:0035513">
    <property type="term" value="P:oxidative RNA demethylation"/>
    <property type="evidence" value="ECO:0007669"/>
    <property type="project" value="TreeGrafter"/>
</dbReference>
<dbReference type="Pfam" id="PF13532">
    <property type="entry name" value="2OG-FeII_Oxy_2"/>
    <property type="match status" value="1"/>
</dbReference>
<accession>C5T9R6</accession>
<feature type="binding site" evidence="6">
    <location>
        <position position="155"/>
    </location>
    <ligand>
        <name>Fe cation</name>
        <dbReference type="ChEBI" id="CHEBI:24875"/>
        <note>catalytic</note>
    </ligand>
</feature>
<evidence type="ECO:0000256" key="5">
    <source>
        <dbReference type="PIRSR" id="PIRSR604574-1"/>
    </source>
</evidence>
<protein>
    <submittedName>
        <fullName evidence="8">DNA-N1-methyladenine dioxygenase</fullName>
    </submittedName>
</protein>
<evidence type="ECO:0000313" key="9">
    <source>
        <dbReference type="Proteomes" id="UP000003856"/>
    </source>
</evidence>